<evidence type="ECO:0000313" key="1">
    <source>
        <dbReference type="EMBL" id="POU63380.1"/>
    </source>
</evidence>
<dbReference type="RefSeq" id="WP_103777836.1">
    <property type="nucleotide sequence ID" value="NZ_PQLX01000007.1"/>
</dbReference>
<proteinExistence type="predicted"/>
<evidence type="ECO:0000313" key="2">
    <source>
        <dbReference type="Proteomes" id="UP000237003"/>
    </source>
</evidence>
<organism evidence="1 2">
    <name type="scientific">Citrobacter amalonaticus</name>
    <dbReference type="NCBI Taxonomy" id="35703"/>
    <lineage>
        <taxon>Bacteria</taxon>
        <taxon>Pseudomonadati</taxon>
        <taxon>Pseudomonadota</taxon>
        <taxon>Gammaproteobacteria</taxon>
        <taxon>Enterobacterales</taxon>
        <taxon>Enterobacteriaceae</taxon>
        <taxon>Citrobacter</taxon>
    </lineage>
</organism>
<dbReference type="EMBL" id="PQLX01000007">
    <property type="protein sequence ID" value="POU63380.1"/>
    <property type="molecule type" value="Genomic_DNA"/>
</dbReference>
<dbReference type="AlphaFoldDB" id="A0A2S4RTW0"/>
<dbReference type="OrthoDB" id="6595002at2"/>
<gene>
    <name evidence="1" type="ORF">C3430_18460</name>
</gene>
<reference evidence="1 2" key="1">
    <citation type="submission" date="2018-01" db="EMBL/GenBank/DDBJ databases">
        <title>Complete genome sequences of 14 Citrobacter spp. isolated from plant in Canada.</title>
        <authorList>
            <person name="Bhandare S.G."/>
            <person name="Colavecchio A."/>
            <person name="Jeukens J."/>
            <person name="Emond-Rheault J.-G."/>
            <person name="Freschi L."/>
            <person name="Hamel J."/>
            <person name="Kukavica-Ibrulj I."/>
            <person name="Levesque R."/>
            <person name="Goodridge L."/>
        </authorList>
    </citation>
    <scope>NUCLEOTIDE SEQUENCE [LARGE SCALE GENOMIC DNA]</scope>
    <source>
        <strain evidence="1 2">S1285</strain>
    </source>
</reference>
<sequence length="163" mass="19052">MNKINNIQRWLAAILILILTLSLWFYLHARQQQKGMDVNCAASLRYNQRDPDFIATFDMIFRLNKSFYGQVFLFGNIHSERGVEVISRTIQFNYEVYRPGEISVTNMHYAKNISDTANDELFKQRFFYVPENSSRVLRLNPSGNSWLIENLQSPFALCVNKDG</sequence>
<accession>A0A2S4RTW0</accession>
<protein>
    <submittedName>
        <fullName evidence="1">Uncharacterized protein</fullName>
    </submittedName>
</protein>
<comment type="caution">
    <text evidence="1">The sequence shown here is derived from an EMBL/GenBank/DDBJ whole genome shotgun (WGS) entry which is preliminary data.</text>
</comment>
<name>A0A2S4RTW0_CITAM</name>
<dbReference type="Proteomes" id="UP000237003">
    <property type="component" value="Unassembled WGS sequence"/>
</dbReference>